<reference evidence="2" key="1">
    <citation type="submission" date="2024-01" db="EMBL/GenBank/DDBJ databases">
        <authorList>
            <person name="Webb A."/>
        </authorList>
    </citation>
    <scope>NUCLEOTIDE SEQUENCE</scope>
    <source>
        <strain evidence="2">Pm1</strain>
    </source>
</reference>
<dbReference type="EMBL" id="CAKLBY020000003">
    <property type="protein sequence ID" value="CAK7891342.1"/>
    <property type="molecule type" value="Genomic_DNA"/>
</dbReference>
<name>A0AAV1T186_9STRA</name>
<feature type="region of interest" description="Disordered" evidence="1">
    <location>
        <begin position="52"/>
        <end position="76"/>
    </location>
</feature>
<evidence type="ECO:0000313" key="3">
    <source>
        <dbReference type="Proteomes" id="UP001162060"/>
    </source>
</evidence>
<proteinExistence type="predicted"/>
<feature type="compositionally biased region" description="Basic residues" evidence="1">
    <location>
        <begin position="52"/>
        <end position="61"/>
    </location>
</feature>
<comment type="caution">
    <text evidence="2">The sequence shown here is derived from an EMBL/GenBank/DDBJ whole genome shotgun (WGS) entry which is preliminary data.</text>
</comment>
<evidence type="ECO:0000256" key="1">
    <source>
        <dbReference type="SAM" id="MobiDB-lite"/>
    </source>
</evidence>
<dbReference type="Proteomes" id="UP001162060">
    <property type="component" value="Unassembled WGS sequence"/>
</dbReference>
<protein>
    <submittedName>
        <fullName evidence="2">Uncharacterized protein</fullName>
    </submittedName>
</protein>
<organism evidence="2 3">
    <name type="scientific">Peronospora matthiolae</name>
    <dbReference type="NCBI Taxonomy" id="2874970"/>
    <lineage>
        <taxon>Eukaryota</taxon>
        <taxon>Sar</taxon>
        <taxon>Stramenopiles</taxon>
        <taxon>Oomycota</taxon>
        <taxon>Peronosporomycetes</taxon>
        <taxon>Peronosporales</taxon>
        <taxon>Peronosporaceae</taxon>
        <taxon>Peronospora</taxon>
    </lineage>
</organism>
<gene>
    <name evidence="2" type="ORF">PM001_LOCUS164</name>
</gene>
<dbReference type="AlphaFoldDB" id="A0AAV1T186"/>
<sequence length="76" mass="9090">MQINNRAETLECSTFLACCGRRCCCPRKRDETWATQREARVRSAADTKCTRRRRQWQQRRKKETEEEGDGKQRVLL</sequence>
<evidence type="ECO:0000313" key="2">
    <source>
        <dbReference type="EMBL" id="CAK7891342.1"/>
    </source>
</evidence>
<accession>A0AAV1T186</accession>